<accession>A0AC59YWY5</accession>
<dbReference type="Proteomes" id="UP001162501">
    <property type="component" value="Chromosome 20"/>
</dbReference>
<protein>
    <submittedName>
        <fullName evidence="1">Uncharacterized protein</fullName>
    </submittedName>
</protein>
<feature type="non-terminal residue" evidence="1">
    <location>
        <position position="118"/>
    </location>
</feature>
<proteinExistence type="predicted"/>
<reference evidence="1" key="1">
    <citation type="submission" date="2023-05" db="EMBL/GenBank/DDBJ databases">
        <authorList>
            <consortium name="ELIXIR-Norway"/>
        </authorList>
    </citation>
    <scope>NUCLEOTIDE SEQUENCE</scope>
</reference>
<feature type="non-terminal residue" evidence="1">
    <location>
        <position position="1"/>
    </location>
</feature>
<gene>
    <name evidence="1" type="ORF">MRATA1EN22A_LOCUS11251</name>
</gene>
<organism evidence="1 2">
    <name type="scientific">Rangifer tarandus platyrhynchus</name>
    <name type="common">Svalbard reindeer</name>
    <dbReference type="NCBI Taxonomy" id="3082113"/>
    <lineage>
        <taxon>Eukaryota</taxon>
        <taxon>Metazoa</taxon>
        <taxon>Chordata</taxon>
        <taxon>Craniata</taxon>
        <taxon>Vertebrata</taxon>
        <taxon>Euteleostomi</taxon>
        <taxon>Mammalia</taxon>
        <taxon>Eutheria</taxon>
        <taxon>Laurasiatheria</taxon>
        <taxon>Artiodactyla</taxon>
        <taxon>Ruminantia</taxon>
        <taxon>Pecora</taxon>
        <taxon>Cervidae</taxon>
        <taxon>Odocoileinae</taxon>
        <taxon>Rangifer</taxon>
    </lineage>
</organism>
<reference evidence="1" key="2">
    <citation type="submission" date="2025-03" db="EMBL/GenBank/DDBJ databases">
        <authorList>
            <consortium name="ELIXIR-Norway"/>
            <consortium name="Elixir Norway"/>
        </authorList>
    </citation>
    <scope>NUCLEOTIDE SEQUENCE</scope>
</reference>
<dbReference type="EMBL" id="OX596104">
    <property type="protein sequence ID" value="CAN0046887.1"/>
    <property type="molecule type" value="Genomic_DNA"/>
</dbReference>
<sequence>MLWAPACDAQGENADRCTDQVVSKQRLCSRSAQRVLPERGCEPRHGDGDARGDQQVGEQVEQRSPGPALHILLPFSLQLRILQAAFPDHFKTTLLKVSDKENFSSKVQTKSLANIHHQ</sequence>
<evidence type="ECO:0000313" key="2">
    <source>
        <dbReference type="Proteomes" id="UP001162501"/>
    </source>
</evidence>
<evidence type="ECO:0000313" key="1">
    <source>
        <dbReference type="EMBL" id="CAN0046887.1"/>
    </source>
</evidence>
<name>A0AC59YWY5_RANTA</name>